<proteinExistence type="predicted"/>
<organism evidence="1">
    <name type="scientific">Candidatus Methanomethylicus mesodigestus</name>
    <dbReference type="NCBI Taxonomy" id="1867258"/>
    <lineage>
        <taxon>Archaea</taxon>
        <taxon>Thermoproteota</taxon>
        <taxon>Methanosuratincolia</taxon>
        <taxon>Candidatus Methanomethylicales</taxon>
        <taxon>Candidatus Methanomethylicaceae</taxon>
        <taxon>Candidatus Methanomethylicus</taxon>
    </lineage>
</organism>
<accession>A0A7C3IX03</accession>
<comment type="caution">
    <text evidence="1">The sequence shown here is derived from an EMBL/GenBank/DDBJ whole genome shotgun (WGS) entry which is preliminary data.</text>
</comment>
<gene>
    <name evidence="1" type="ORF">ENS19_03215</name>
</gene>
<dbReference type="AlphaFoldDB" id="A0A7C3IX03"/>
<dbReference type="EMBL" id="DSTX01000002">
    <property type="protein sequence ID" value="HFK20270.1"/>
    <property type="molecule type" value="Genomic_DNA"/>
</dbReference>
<protein>
    <submittedName>
        <fullName evidence="1">Uncharacterized protein</fullName>
    </submittedName>
</protein>
<reference evidence="1" key="1">
    <citation type="journal article" date="2020" name="mSystems">
        <title>Genome- and Community-Level Interaction Insights into Carbon Utilization and Element Cycling Functions of Hydrothermarchaeota in Hydrothermal Sediment.</title>
        <authorList>
            <person name="Zhou Z."/>
            <person name="Liu Y."/>
            <person name="Xu W."/>
            <person name="Pan J."/>
            <person name="Luo Z.H."/>
            <person name="Li M."/>
        </authorList>
    </citation>
    <scope>NUCLEOTIDE SEQUENCE [LARGE SCALE GENOMIC DNA]</scope>
    <source>
        <strain evidence="1">SpSt-468</strain>
    </source>
</reference>
<name>A0A7C3IX03_9CREN</name>
<sequence>MARLKTIALPIPTDNLELEKKYLEALRGYSGKANKVFGGIFREACASIRAGRSLGLKIDLFVVSPRYGIIGEDDIVVPYAFSLSRLSKSEVRAISLKLKVKERLLSILKLGYDLVYLMCNKKDLLMVNDPEMGFRIEEYCNALTVIAAPSSSVSFGKGVIFHGRKYASERSALLAKMLEDLNIRHIDEY</sequence>
<evidence type="ECO:0000313" key="1">
    <source>
        <dbReference type="EMBL" id="HFK20270.1"/>
    </source>
</evidence>